<dbReference type="PANTHER" id="PTHR30203:SF33">
    <property type="entry name" value="BLR4455 PROTEIN"/>
    <property type="match status" value="1"/>
</dbReference>
<dbReference type="InterPro" id="IPR003423">
    <property type="entry name" value="OMP_efflux"/>
</dbReference>
<dbReference type="NCBIfam" id="TIGR01845">
    <property type="entry name" value="outer_NodT"/>
    <property type="match status" value="1"/>
</dbReference>
<sequence>MIRTVRCTTLALLLATTAGCAVGPDFQRPATPVTHSYVAGTLPEQTASVSGLASEAQRFAHGQEVQTQWWKAFGSPELDALVAAALQANPDLKAAEAALRAARETAAAQRGAFWPSVDAGVNATRQQTPGPLAGPLVDANVTLYTLHTAQLSIGYVPDVFGGNRRQAEALSAEVDVQRFQREAIYTTLVSNVVNAAIEEASLRAQIAATHDLIGLATRLLDISHREHQAGQIGGADVAAQEAALAQAQAALPPLEKRLAGQHNQLAVLAGRLPSEQATQHFELASLSLPSELPVSLPSRLVEQRPDIRAAEAQLHAASAQIGVATAARLPNLTLTATLGSSALNVSQLFRSGSGLWSVGEDLLQPIFQGGTLMHQQRAAEATYDQAAAQYRSTVLTAFQNSADALQAIVSDADTLRAASASDAAAKKSLAMARRQHALGATTQAEVILAQQTCQQTALTFVQAQASRYTNTVALYVALGGWWQEPEATDRQINADHLARPTGD</sequence>
<dbReference type="Gene3D" id="2.20.200.10">
    <property type="entry name" value="Outer membrane efflux proteins (OEP)"/>
    <property type="match status" value="1"/>
</dbReference>
<evidence type="ECO:0000313" key="3">
    <source>
        <dbReference type="EMBL" id="PPU78191.1"/>
    </source>
</evidence>
<dbReference type="PROSITE" id="PS51257">
    <property type="entry name" value="PROKAR_LIPOPROTEIN"/>
    <property type="match status" value="1"/>
</dbReference>
<evidence type="ECO:0000256" key="1">
    <source>
        <dbReference type="ARBA" id="ARBA00007613"/>
    </source>
</evidence>
<proteinExistence type="inferred from homology"/>
<evidence type="ECO:0000313" key="4">
    <source>
        <dbReference type="Proteomes" id="UP000239561"/>
    </source>
</evidence>
<dbReference type="AlphaFoldDB" id="A0A2S7DWL5"/>
<dbReference type="GO" id="GO:0016301">
    <property type="term" value="F:kinase activity"/>
    <property type="evidence" value="ECO:0007669"/>
    <property type="project" value="UniProtKB-KW"/>
</dbReference>
<reference evidence="3 4" key="1">
    <citation type="submission" date="2016-08" db="EMBL/GenBank/DDBJ databases">
        <authorList>
            <person name="Seilhamer J.J."/>
        </authorList>
    </citation>
    <scope>NUCLEOTIDE SEQUENCE [LARGE SCALE GENOMIC DNA]</scope>
    <source>
        <strain evidence="3 4">CFBP2542</strain>
    </source>
</reference>
<comment type="caution">
    <text evidence="3">The sequence shown here is derived from an EMBL/GenBank/DDBJ whole genome shotgun (WGS) entry which is preliminary data.</text>
</comment>
<evidence type="ECO:0000256" key="2">
    <source>
        <dbReference type="RuleBase" id="RU362097"/>
    </source>
</evidence>
<keyword evidence="3" id="KW-0418">Kinase</keyword>
<keyword evidence="2" id="KW-1134">Transmembrane beta strand</keyword>
<keyword evidence="2" id="KW-0564">Palmitate</keyword>
<organism evidence="3 4">
    <name type="scientific">Xanthomonas cucurbitae</name>
    <dbReference type="NCBI Taxonomy" id="56453"/>
    <lineage>
        <taxon>Bacteria</taxon>
        <taxon>Pseudomonadati</taxon>
        <taxon>Pseudomonadota</taxon>
        <taxon>Gammaproteobacteria</taxon>
        <taxon>Lysobacterales</taxon>
        <taxon>Lysobacteraceae</taxon>
        <taxon>Xanthomonas</taxon>
    </lineage>
</organism>
<dbReference type="Gene3D" id="1.20.1600.10">
    <property type="entry name" value="Outer membrane efflux proteins (OEP)"/>
    <property type="match status" value="1"/>
</dbReference>
<keyword evidence="2" id="KW-0732">Signal</keyword>
<keyword evidence="2" id="KW-0449">Lipoprotein</keyword>
<comment type="subcellular location">
    <subcellularLocation>
        <location evidence="2">Cell outer membrane</location>
        <topology evidence="2">Lipid-anchor</topology>
    </subcellularLocation>
</comment>
<keyword evidence="2" id="KW-0472">Membrane</keyword>
<dbReference type="GO" id="GO:0009279">
    <property type="term" value="C:cell outer membrane"/>
    <property type="evidence" value="ECO:0007669"/>
    <property type="project" value="UniProtKB-SubCell"/>
</dbReference>
<dbReference type="Proteomes" id="UP000239561">
    <property type="component" value="Unassembled WGS sequence"/>
</dbReference>
<dbReference type="Pfam" id="PF02321">
    <property type="entry name" value="OEP"/>
    <property type="match status" value="2"/>
</dbReference>
<keyword evidence="3" id="KW-0808">Transferase</keyword>
<protein>
    <submittedName>
        <fullName evidence="3">Histidine kinase</fullName>
    </submittedName>
</protein>
<dbReference type="PANTHER" id="PTHR30203">
    <property type="entry name" value="OUTER MEMBRANE CATION EFFLUX PROTEIN"/>
    <property type="match status" value="1"/>
</dbReference>
<gene>
    <name evidence="3" type="ORF">XcuCFBP2542_02900</name>
</gene>
<name>A0A2S7DWL5_9XANT</name>
<dbReference type="EMBL" id="MDED01000003">
    <property type="protein sequence ID" value="PPU78191.1"/>
    <property type="molecule type" value="Genomic_DNA"/>
</dbReference>
<dbReference type="SUPFAM" id="SSF56954">
    <property type="entry name" value="Outer membrane efflux proteins (OEP)"/>
    <property type="match status" value="1"/>
</dbReference>
<keyword evidence="2" id="KW-0812">Transmembrane</keyword>
<dbReference type="InterPro" id="IPR010131">
    <property type="entry name" value="MdtP/NodT-like"/>
</dbReference>
<feature type="signal peptide" evidence="2">
    <location>
        <begin position="1"/>
        <end position="21"/>
    </location>
</feature>
<comment type="similarity">
    <text evidence="1 2">Belongs to the outer membrane factor (OMF) (TC 1.B.17) family.</text>
</comment>
<dbReference type="GO" id="GO:0015562">
    <property type="term" value="F:efflux transmembrane transporter activity"/>
    <property type="evidence" value="ECO:0007669"/>
    <property type="project" value="InterPro"/>
</dbReference>
<accession>A0A2S7DWL5</accession>
<feature type="chain" id="PRO_5015369503" evidence="2">
    <location>
        <begin position="22"/>
        <end position="503"/>
    </location>
</feature>